<keyword evidence="2" id="KW-0255">Endonuclease</keyword>
<dbReference type="InterPro" id="IPR008538">
    <property type="entry name" value="Uma2"/>
</dbReference>
<gene>
    <name evidence="2" type="ORF">HNQ61_002854</name>
</gene>
<dbReference type="Gene3D" id="3.90.1570.10">
    <property type="entry name" value="tt1808, chain A"/>
    <property type="match status" value="1"/>
</dbReference>
<dbReference type="InterPro" id="IPR011335">
    <property type="entry name" value="Restrct_endonuc-II-like"/>
</dbReference>
<dbReference type="GO" id="GO:0004519">
    <property type="term" value="F:endonuclease activity"/>
    <property type="evidence" value="ECO:0007669"/>
    <property type="project" value="UniProtKB-KW"/>
</dbReference>
<evidence type="ECO:0000313" key="3">
    <source>
        <dbReference type="Proteomes" id="UP000582837"/>
    </source>
</evidence>
<dbReference type="Proteomes" id="UP000582837">
    <property type="component" value="Unassembled WGS sequence"/>
</dbReference>
<organism evidence="2 3">
    <name type="scientific">Longimicrobium terrae</name>
    <dbReference type="NCBI Taxonomy" id="1639882"/>
    <lineage>
        <taxon>Bacteria</taxon>
        <taxon>Pseudomonadati</taxon>
        <taxon>Gemmatimonadota</taxon>
        <taxon>Longimicrobiia</taxon>
        <taxon>Longimicrobiales</taxon>
        <taxon>Longimicrobiaceae</taxon>
        <taxon>Longimicrobium</taxon>
    </lineage>
</organism>
<keyword evidence="2" id="KW-0378">Hydrolase</keyword>
<keyword evidence="2" id="KW-0540">Nuclease</keyword>
<keyword evidence="3" id="KW-1185">Reference proteome</keyword>
<accession>A0A841GZN4</accession>
<evidence type="ECO:0000313" key="2">
    <source>
        <dbReference type="EMBL" id="MBB6071230.1"/>
    </source>
</evidence>
<dbReference type="SUPFAM" id="SSF52980">
    <property type="entry name" value="Restriction endonuclease-like"/>
    <property type="match status" value="1"/>
</dbReference>
<reference evidence="2 3" key="1">
    <citation type="submission" date="2020-08" db="EMBL/GenBank/DDBJ databases">
        <title>Genomic Encyclopedia of Type Strains, Phase IV (KMG-IV): sequencing the most valuable type-strain genomes for metagenomic binning, comparative biology and taxonomic classification.</title>
        <authorList>
            <person name="Goeker M."/>
        </authorList>
    </citation>
    <scope>NUCLEOTIDE SEQUENCE [LARGE SCALE GENOMIC DNA]</scope>
    <source>
        <strain evidence="2 3">DSM 29007</strain>
    </source>
</reference>
<comment type="caution">
    <text evidence="2">The sequence shown here is derived from an EMBL/GenBank/DDBJ whole genome shotgun (WGS) entry which is preliminary data.</text>
</comment>
<dbReference type="AlphaFoldDB" id="A0A841GZN4"/>
<dbReference type="CDD" id="cd06260">
    <property type="entry name" value="DUF820-like"/>
    <property type="match status" value="1"/>
</dbReference>
<sequence length="184" mass="20281">MKTAPLDHEATIEDLWKVEGRAELIDGQIVEMSPTGKRPGWAAAVIHRSLEQQEVGGAGTVVSQGVGFVLRTPRTQMLSPDVAWWTGHTDLDGEFYAGAPALAVEIRSKTDYGFAAERAMAYKRSLYFAGGCTVVWDVDVLRDETIRVCRPDDETGTVFHRGELADAEPVVPGWRFAVDDLFTR</sequence>
<dbReference type="PANTHER" id="PTHR34107">
    <property type="entry name" value="SLL0198 PROTEIN-RELATED"/>
    <property type="match status" value="1"/>
</dbReference>
<proteinExistence type="predicted"/>
<protein>
    <submittedName>
        <fullName evidence="2">Uma2 family endonuclease</fullName>
    </submittedName>
</protein>
<dbReference type="EMBL" id="JACHIA010000007">
    <property type="protein sequence ID" value="MBB6071230.1"/>
    <property type="molecule type" value="Genomic_DNA"/>
</dbReference>
<evidence type="ECO:0000259" key="1">
    <source>
        <dbReference type="Pfam" id="PF05685"/>
    </source>
</evidence>
<dbReference type="PANTHER" id="PTHR34107:SF4">
    <property type="entry name" value="SLL1222 PROTEIN"/>
    <property type="match status" value="1"/>
</dbReference>
<dbReference type="InterPro" id="IPR012296">
    <property type="entry name" value="Nuclease_put_TT1808"/>
</dbReference>
<feature type="domain" description="Putative restriction endonuclease" evidence="1">
    <location>
        <begin position="19"/>
        <end position="178"/>
    </location>
</feature>
<dbReference type="RefSeq" id="WP_170033934.1">
    <property type="nucleotide sequence ID" value="NZ_JABDTL010000001.1"/>
</dbReference>
<dbReference type="Pfam" id="PF05685">
    <property type="entry name" value="Uma2"/>
    <property type="match status" value="1"/>
</dbReference>
<name>A0A841GZN4_9BACT</name>